<proteinExistence type="predicted"/>
<dbReference type="Proteomes" id="UP001597400">
    <property type="component" value="Unassembled WGS sequence"/>
</dbReference>
<dbReference type="Gene3D" id="3.30.70.2330">
    <property type="match status" value="1"/>
</dbReference>
<dbReference type="EMBL" id="JBHUGS010000004">
    <property type="protein sequence ID" value="MFD1951893.1"/>
    <property type="molecule type" value="Genomic_DNA"/>
</dbReference>
<evidence type="ECO:0000256" key="1">
    <source>
        <dbReference type="ARBA" id="ARBA00022723"/>
    </source>
</evidence>
<dbReference type="Pfam" id="PF08797">
    <property type="entry name" value="HIRAN"/>
    <property type="match status" value="1"/>
</dbReference>
<evidence type="ECO:0000313" key="5">
    <source>
        <dbReference type="EMBL" id="MFD1951893.1"/>
    </source>
</evidence>
<sequence>MTITTLSLMVVGVDYQNQRGPARRFEVELCAPGDPVELVPEPKNPVDPHAIKVMSERGVQLGYLTAERAPWIGSQMSSGADVRAIFQAISGKSAIIRVTLDGSDPVLPPPPLPREPEPVESFDDGSGFYPDYIPPDD</sequence>
<organism evidence="5 6">
    <name type="scientific">Sphingomonas arantia</name>
    <dbReference type="NCBI Taxonomy" id="1460676"/>
    <lineage>
        <taxon>Bacteria</taxon>
        <taxon>Pseudomonadati</taxon>
        <taxon>Pseudomonadota</taxon>
        <taxon>Alphaproteobacteria</taxon>
        <taxon>Sphingomonadales</taxon>
        <taxon>Sphingomonadaceae</taxon>
        <taxon>Sphingomonas</taxon>
    </lineage>
</organism>
<feature type="region of interest" description="Disordered" evidence="3">
    <location>
        <begin position="101"/>
        <end position="137"/>
    </location>
</feature>
<evidence type="ECO:0000259" key="4">
    <source>
        <dbReference type="SMART" id="SM00910"/>
    </source>
</evidence>
<accession>A0ABW4U2R3</accession>
<evidence type="ECO:0000313" key="6">
    <source>
        <dbReference type="Proteomes" id="UP001597400"/>
    </source>
</evidence>
<evidence type="ECO:0000256" key="2">
    <source>
        <dbReference type="ARBA" id="ARBA00022801"/>
    </source>
</evidence>
<protein>
    <submittedName>
        <fullName evidence="5">HIRAN domain-containing protein</fullName>
    </submittedName>
</protein>
<reference evidence="6" key="1">
    <citation type="journal article" date="2019" name="Int. J. Syst. Evol. Microbiol.">
        <title>The Global Catalogue of Microorganisms (GCM) 10K type strain sequencing project: providing services to taxonomists for standard genome sequencing and annotation.</title>
        <authorList>
            <consortium name="The Broad Institute Genomics Platform"/>
            <consortium name="The Broad Institute Genome Sequencing Center for Infectious Disease"/>
            <person name="Wu L."/>
            <person name="Ma J."/>
        </authorList>
    </citation>
    <scope>NUCLEOTIDE SEQUENCE [LARGE SCALE GENOMIC DNA]</scope>
    <source>
        <strain evidence="6">CGMCC 1.12702</strain>
    </source>
</reference>
<feature type="domain" description="HIRAN" evidence="4">
    <location>
        <begin position="3"/>
        <end position="106"/>
    </location>
</feature>
<keyword evidence="1" id="KW-0479">Metal-binding</keyword>
<dbReference type="SMART" id="SM00910">
    <property type="entry name" value="HIRAN"/>
    <property type="match status" value="1"/>
</dbReference>
<comment type="caution">
    <text evidence="5">The sequence shown here is derived from an EMBL/GenBank/DDBJ whole genome shotgun (WGS) entry which is preliminary data.</text>
</comment>
<dbReference type="RefSeq" id="WP_380930862.1">
    <property type="nucleotide sequence ID" value="NZ_JBHUGS010000004.1"/>
</dbReference>
<evidence type="ECO:0000256" key="3">
    <source>
        <dbReference type="SAM" id="MobiDB-lite"/>
    </source>
</evidence>
<keyword evidence="2" id="KW-0378">Hydrolase</keyword>
<dbReference type="InterPro" id="IPR014905">
    <property type="entry name" value="HIRAN"/>
</dbReference>
<gene>
    <name evidence="5" type="ORF">ACFSGX_14055</name>
</gene>
<keyword evidence="6" id="KW-1185">Reference proteome</keyword>
<name>A0ABW4U2R3_9SPHN</name>